<keyword evidence="7" id="KW-1185">Reference proteome</keyword>
<evidence type="ECO:0000256" key="1">
    <source>
        <dbReference type="ARBA" id="ARBA00023015"/>
    </source>
</evidence>
<evidence type="ECO:0000256" key="4">
    <source>
        <dbReference type="SAM" id="MobiDB-lite"/>
    </source>
</evidence>
<dbReference type="InterPro" id="IPR051011">
    <property type="entry name" value="Metal_resp_trans_reg"/>
</dbReference>
<gene>
    <name evidence="6" type="ORF">SFRA_005725</name>
</gene>
<proteinExistence type="predicted"/>
<evidence type="ECO:0000313" key="7">
    <source>
        <dbReference type="Proteomes" id="UP000028058"/>
    </source>
</evidence>
<dbReference type="EMBL" id="JNAD02000002">
    <property type="protein sequence ID" value="RKM98029.1"/>
    <property type="molecule type" value="Genomic_DNA"/>
</dbReference>
<dbReference type="InterPro" id="IPR036388">
    <property type="entry name" value="WH-like_DNA-bd_sf"/>
</dbReference>
<dbReference type="GO" id="GO:0003677">
    <property type="term" value="F:DNA binding"/>
    <property type="evidence" value="ECO:0007669"/>
    <property type="project" value="UniProtKB-KW"/>
</dbReference>
<organism evidence="6 7">
    <name type="scientific">Streptomyces xinghaiensis</name>
    <dbReference type="NCBI Taxonomy" id="1038928"/>
    <lineage>
        <taxon>Bacteria</taxon>
        <taxon>Bacillati</taxon>
        <taxon>Actinomycetota</taxon>
        <taxon>Actinomycetes</taxon>
        <taxon>Kitasatosporales</taxon>
        <taxon>Streptomycetaceae</taxon>
        <taxon>Streptomyces</taxon>
    </lineage>
</organism>
<dbReference type="PANTHER" id="PTHR43132">
    <property type="entry name" value="ARSENICAL RESISTANCE OPERON REPRESSOR ARSR-RELATED"/>
    <property type="match status" value="1"/>
</dbReference>
<dbReference type="PANTHER" id="PTHR43132:SF8">
    <property type="entry name" value="HTH-TYPE TRANSCRIPTIONAL REGULATOR KMTR"/>
    <property type="match status" value="1"/>
</dbReference>
<dbReference type="RefSeq" id="WP_043459685.1">
    <property type="nucleotide sequence ID" value="NZ_CP134822.1"/>
</dbReference>
<dbReference type="InterPro" id="IPR011991">
    <property type="entry name" value="ArsR-like_HTH"/>
</dbReference>
<sequence length="359" mass="37538">MPFHLRCGPGDAPHWRFAVSPLWETRSAVRALDRPGPPGARLPWLRRIQVAASGLNLAPLSLLTPAHGCGPRFLAPRPADPYTRIEDELARVRATDPALARVELERALAATPGAAVSLRGRRMLEDPGRAVKELADLLELAWRALIEPDWPPLHALLEADAAFHARRLSGGGPEGLFAELHPDVSWSDGTLTVAHAEPPEHGTDSADGADGADGAEGTDRTGGADGADSAEGTHGADGPGLLLVPSVFCRPGPAAGAGVPWDRALVYPARGLGGLWEPASGEQPPEVLSRLLGRGRAAVLTALEEPASTTGLARRLGLAPSSVSAHLSALRDAGLLTSHRYGHQVLYERTPLGIALAAG</sequence>
<evidence type="ECO:0000313" key="6">
    <source>
        <dbReference type="EMBL" id="RKM98029.1"/>
    </source>
</evidence>
<comment type="caution">
    <text evidence="6">The sequence shown here is derived from an EMBL/GenBank/DDBJ whole genome shotgun (WGS) entry which is preliminary data.</text>
</comment>
<dbReference type="GO" id="GO:0003700">
    <property type="term" value="F:DNA-binding transcription factor activity"/>
    <property type="evidence" value="ECO:0007669"/>
    <property type="project" value="InterPro"/>
</dbReference>
<reference evidence="6 7" key="1">
    <citation type="journal article" date="2014" name="Genome Announc.">
        <title>Draft Genome Sequence of Streptomyces fradiae ATCC 19609, a Strain Highly Sensitive to Antibiotics.</title>
        <authorList>
            <person name="Bekker O.B."/>
            <person name="Klimina K.M."/>
            <person name="Vatlin A.A."/>
            <person name="Zakharevich N.V."/>
            <person name="Kasianov A.S."/>
            <person name="Danilenko V.N."/>
        </authorList>
    </citation>
    <scope>NUCLEOTIDE SEQUENCE [LARGE SCALE GENOMIC DNA]</scope>
    <source>
        <strain evidence="6 7">ATCC 19609</strain>
    </source>
</reference>
<dbReference type="SMART" id="SM00418">
    <property type="entry name" value="HTH_ARSR"/>
    <property type="match status" value="1"/>
</dbReference>
<dbReference type="PROSITE" id="PS50987">
    <property type="entry name" value="HTH_ARSR_2"/>
    <property type="match status" value="1"/>
</dbReference>
<evidence type="ECO:0000256" key="3">
    <source>
        <dbReference type="ARBA" id="ARBA00023163"/>
    </source>
</evidence>
<feature type="domain" description="HTH arsR-type" evidence="5">
    <location>
        <begin position="276"/>
        <end position="359"/>
    </location>
</feature>
<keyword evidence="2" id="KW-0238">DNA-binding</keyword>
<dbReference type="Gene3D" id="1.10.10.10">
    <property type="entry name" value="Winged helix-like DNA-binding domain superfamily/Winged helix DNA-binding domain"/>
    <property type="match status" value="1"/>
</dbReference>
<dbReference type="Proteomes" id="UP000028058">
    <property type="component" value="Unassembled WGS sequence"/>
</dbReference>
<keyword evidence="3" id="KW-0804">Transcription</keyword>
<accession>A0A3R7IWV8</accession>
<dbReference type="InterPro" id="IPR036390">
    <property type="entry name" value="WH_DNA-bd_sf"/>
</dbReference>
<keyword evidence="1" id="KW-0805">Transcription regulation</keyword>
<dbReference type="InterPro" id="IPR001845">
    <property type="entry name" value="HTH_ArsR_DNA-bd_dom"/>
</dbReference>
<evidence type="ECO:0000259" key="5">
    <source>
        <dbReference type="PROSITE" id="PS50987"/>
    </source>
</evidence>
<protein>
    <submittedName>
        <fullName evidence="6">ArsR family transcriptional regulator</fullName>
    </submittedName>
</protein>
<dbReference type="AlphaFoldDB" id="A0A3R7IWV8"/>
<name>A0A3R7IWV8_9ACTN</name>
<dbReference type="CDD" id="cd00090">
    <property type="entry name" value="HTH_ARSR"/>
    <property type="match status" value="1"/>
</dbReference>
<evidence type="ECO:0000256" key="2">
    <source>
        <dbReference type="ARBA" id="ARBA00023125"/>
    </source>
</evidence>
<feature type="region of interest" description="Disordered" evidence="4">
    <location>
        <begin position="194"/>
        <end position="237"/>
    </location>
</feature>
<dbReference type="Pfam" id="PF12840">
    <property type="entry name" value="HTH_20"/>
    <property type="match status" value="1"/>
</dbReference>
<dbReference type="OrthoDB" id="3460651at2"/>
<dbReference type="SUPFAM" id="SSF46785">
    <property type="entry name" value="Winged helix' DNA-binding domain"/>
    <property type="match status" value="1"/>
</dbReference>